<reference evidence="2 3" key="1">
    <citation type="submission" date="2013-01" db="EMBL/GenBank/DDBJ databases">
        <authorList>
            <person name="Harkins D.M."/>
            <person name="Durkin A.S."/>
            <person name="Brinkac L.M."/>
            <person name="Haft D.H."/>
            <person name="Selengut J.D."/>
            <person name="Sanka R."/>
            <person name="DePew J."/>
            <person name="Purushe J."/>
            <person name="Galloway R.L."/>
            <person name="Vinetz J.M."/>
            <person name="Sutton G.G."/>
            <person name="Nierman W.C."/>
            <person name="Fouts D.E."/>
        </authorList>
    </citation>
    <scope>NUCLEOTIDE SEQUENCE [LARGE SCALE GENOMIC DNA]</scope>
    <source>
        <strain evidence="2 3">79601</strain>
    </source>
</reference>
<proteinExistence type="predicted"/>
<accession>M6D9Z8</accession>
<keyword evidence="1" id="KW-1133">Transmembrane helix</keyword>
<sequence>MDEFFNFKFFENEFQHIAGYIASFVIFLGQFIFWFLKKIKDIRSSNSKPLYTVSSPYFHFFGEITRLDIFLKNNLSVAVSEVLFTDLVSLYKKAKDRNLESIKIELAHFCNISQSASLAIRNFVDYVAAFNGIRVVIKFPANSDDAVNLFLDLKKHRAHSDSGRIELYLNDYSLFSGKNRNFFR</sequence>
<keyword evidence="1" id="KW-0812">Transmembrane</keyword>
<keyword evidence="1" id="KW-0472">Membrane</keyword>
<protein>
    <submittedName>
        <fullName evidence="2">Uncharacterized protein</fullName>
    </submittedName>
</protein>
<evidence type="ECO:0000313" key="3">
    <source>
        <dbReference type="Proteomes" id="UP000011988"/>
    </source>
</evidence>
<feature type="transmembrane region" description="Helical" evidence="1">
    <location>
        <begin position="17"/>
        <end position="36"/>
    </location>
</feature>
<name>M6D9Z8_9LEPT</name>
<dbReference type="EMBL" id="ANIK01000035">
    <property type="protein sequence ID" value="EMJ95380.1"/>
    <property type="molecule type" value="Genomic_DNA"/>
</dbReference>
<dbReference type="RefSeq" id="WP_020773225.1">
    <property type="nucleotide sequence ID" value="NZ_ANIK01000035.1"/>
</dbReference>
<dbReference type="OrthoDB" id="345049at2"/>
<evidence type="ECO:0000313" key="2">
    <source>
        <dbReference type="EMBL" id="EMJ95380.1"/>
    </source>
</evidence>
<evidence type="ECO:0000256" key="1">
    <source>
        <dbReference type="SAM" id="Phobius"/>
    </source>
</evidence>
<dbReference type="PATRIC" id="fig|1218565.3.peg.1907"/>
<comment type="caution">
    <text evidence="2">The sequence shown here is derived from an EMBL/GenBank/DDBJ whole genome shotgun (WGS) entry which is preliminary data.</text>
</comment>
<gene>
    <name evidence="2" type="ORF">LEP1GSC194_3559</name>
</gene>
<organism evidence="2 3">
    <name type="scientific">Leptospira alstonii serovar Sichuan str. 79601</name>
    <dbReference type="NCBI Taxonomy" id="1218565"/>
    <lineage>
        <taxon>Bacteria</taxon>
        <taxon>Pseudomonadati</taxon>
        <taxon>Spirochaetota</taxon>
        <taxon>Spirochaetia</taxon>
        <taxon>Leptospirales</taxon>
        <taxon>Leptospiraceae</taxon>
        <taxon>Leptospira</taxon>
    </lineage>
</organism>
<dbReference type="Proteomes" id="UP000011988">
    <property type="component" value="Unassembled WGS sequence"/>
</dbReference>
<dbReference type="AlphaFoldDB" id="M6D9Z8"/>